<accession>A0A0A9BAM8</accession>
<reference evidence="1" key="2">
    <citation type="journal article" date="2015" name="Data Brief">
        <title>Shoot transcriptome of the giant reed, Arundo donax.</title>
        <authorList>
            <person name="Barrero R.A."/>
            <person name="Guerrero F.D."/>
            <person name="Moolhuijzen P."/>
            <person name="Goolsby J.A."/>
            <person name="Tidwell J."/>
            <person name="Bellgard S.E."/>
            <person name="Bellgard M.I."/>
        </authorList>
    </citation>
    <scope>NUCLEOTIDE SEQUENCE</scope>
    <source>
        <tissue evidence="1">Shoot tissue taken approximately 20 cm above the soil surface</tissue>
    </source>
</reference>
<organism evidence="1">
    <name type="scientific">Arundo donax</name>
    <name type="common">Giant reed</name>
    <name type="synonym">Donax arundinaceus</name>
    <dbReference type="NCBI Taxonomy" id="35708"/>
    <lineage>
        <taxon>Eukaryota</taxon>
        <taxon>Viridiplantae</taxon>
        <taxon>Streptophyta</taxon>
        <taxon>Embryophyta</taxon>
        <taxon>Tracheophyta</taxon>
        <taxon>Spermatophyta</taxon>
        <taxon>Magnoliopsida</taxon>
        <taxon>Liliopsida</taxon>
        <taxon>Poales</taxon>
        <taxon>Poaceae</taxon>
        <taxon>PACMAD clade</taxon>
        <taxon>Arundinoideae</taxon>
        <taxon>Arundineae</taxon>
        <taxon>Arundo</taxon>
    </lineage>
</organism>
<sequence length="40" mass="4284">MKLHCGGTSSPYPTARSLICGVLSFTCNLSIHPLYALISM</sequence>
<proteinExistence type="predicted"/>
<reference evidence="1" key="1">
    <citation type="submission" date="2014-09" db="EMBL/GenBank/DDBJ databases">
        <authorList>
            <person name="Magalhaes I.L.F."/>
            <person name="Oliveira U."/>
            <person name="Santos F.R."/>
            <person name="Vidigal T.H.D.A."/>
            <person name="Brescovit A.D."/>
            <person name="Santos A.J."/>
        </authorList>
    </citation>
    <scope>NUCLEOTIDE SEQUENCE</scope>
    <source>
        <tissue evidence="1">Shoot tissue taken approximately 20 cm above the soil surface</tissue>
    </source>
</reference>
<name>A0A0A9BAM8_ARUDO</name>
<evidence type="ECO:0000313" key="1">
    <source>
        <dbReference type="EMBL" id="JAD60391.1"/>
    </source>
</evidence>
<dbReference type="EMBL" id="GBRH01237504">
    <property type="protein sequence ID" value="JAD60391.1"/>
    <property type="molecule type" value="Transcribed_RNA"/>
</dbReference>
<dbReference type="AlphaFoldDB" id="A0A0A9BAM8"/>
<protein>
    <submittedName>
        <fullName evidence="1">Uncharacterized protein</fullName>
    </submittedName>
</protein>